<dbReference type="AlphaFoldDB" id="A0A6T7TM79"/>
<reference evidence="3" key="1">
    <citation type="submission" date="2021-01" db="EMBL/GenBank/DDBJ databases">
        <authorList>
            <person name="Corre E."/>
            <person name="Pelletier E."/>
            <person name="Niang G."/>
            <person name="Scheremetjew M."/>
            <person name="Finn R."/>
            <person name="Kale V."/>
            <person name="Holt S."/>
            <person name="Cochrane G."/>
            <person name="Meng A."/>
            <person name="Brown T."/>
            <person name="Cohen L."/>
        </authorList>
    </citation>
    <scope>NUCLEOTIDE SEQUENCE</scope>
    <source>
        <strain evidence="3">CCMP325</strain>
    </source>
</reference>
<dbReference type="EMBL" id="HBEO01035388">
    <property type="protein sequence ID" value="CAD8509027.1"/>
    <property type="molecule type" value="Transcribed_RNA"/>
</dbReference>
<proteinExistence type="predicted"/>
<feature type="compositionally biased region" description="Polar residues" evidence="1">
    <location>
        <begin position="99"/>
        <end position="108"/>
    </location>
</feature>
<feature type="compositionally biased region" description="Low complexity" evidence="1">
    <location>
        <begin position="113"/>
        <end position="123"/>
    </location>
</feature>
<feature type="compositionally biased region" description="Polar residues" evidence="1">
    <location>
        <begin position="13"/>
        <end position="34"/>
    </location>
</feature>
<feature type="region of interest" description="Disordered" evidence="1">
    <location>
        <begin position="1"/>
        <end position="171"/>
    </location>
</feature>
<sequence length="465" mass="49796">MKRSFSLKELQNAIENQSDAGSTRDSPRSSSGATFTPLATMRRSKSLGSLEDPLSTGEKDGDEEKLPSLASLGLSFNPSDQHGYEELKRGRGENGGRLATSSSHSNLSALVDSCSRSRSNSLSDGGENQAASALMQLSSTDNQPSAAKKEGTVGRSRVEETVGTPIVLPPLRDLIAATQANSLNDDVANKLKALSFSPSSQVKPQPSDLRPIAKDPPPSTGASQSAAATQPPAQSQATGASQATPASQPSAQPVSDSQDGDSADAKHNKYCHFCQHVKVKRITSMLACENMECARRFCEHCLMTHLHDVVPPDGRGLKELCDGKWLCPICRKVCCCAIQVCNRAHRHCKAYRYRQRRAEQAAKRSLDHNLVQMGMVMNNDIRAMQPGAWQYGHMAGLPQHAHPLAASAVVGHGAQVDGYQRVMGGMSNAGIAKVNPMDLSQASAYNMHTASPYVHPHPAVLARNN</sequence>
<feature type="compositionally biased region" description="Low complexity" evidence="1">
    <location>
        <begin position="220"/>
        <end position="257"/>
    </location>
</feature>
<evidence type="ECO:0000256" key="1">
    <source>
        <dbReference type="SAM" id="MobiDB-lite"/>
    </source>
</evidence>
<feature type="compositionally biased region" description="Basic and acidic residues" evidence="1">
    <location>
        <begin position="57"/>
        <end position="66"/>
    </location>
</feature>
<gene>
    <name evidence="2" type="ORF">HPHI1048_LOCUS23972</name>
    <name evidence="3" type="ORF">HPHI1048_LOCUS23973</name>
</gene>
<feature type="compositionally biased region" description="Polar residues" evidence="1">
    <location>
        <begin position="129"/>
        <end position="145"/>
    </location>
</feature>
<dbReference type="EMBL" id="HBEO01035389">
    <property type="protein sequence ID" value="CAD8509029.1"/>
    <property type="molecule type" value="Transcribed_RNA"/>
</dbReference>
<name>A0A6T7TM79_9CRYP</name>
<evidence type="ECO:0000313" key="3">
    <source>
        <dbReference type="EMBL" id="CAD8509029.1"/>
    </source>
</evidence>
<feature type="compositionally biased region" description="Basic and acidic residues" evidence="1">
    <location>
        <begin position="82"/>
        <end position="94"/>
    </location>
</feature>
<accession>A0A6T7TM79</accession>
<evidence type="ECO:0000313" key="2">
    <source>
        <dbReference type="EMBL" id="CAD8509027.1"/>
    </source>
</evidence>
<feature type="compositionally biased region" description="Basic and acidic residues" evidence="1">
    <location>
        <begin position="147"/>
        <end position="160"/>
    </location>
</feature>
<feature type="region of interest" description="Disordered" evidence="1">
    <location>
        <begin position="197"/>
        <end position="262"/>
    </location>
</feature>
<protein>
    <submittedName>
        <fullName evidence="3">Uncharacterized protein</fullName>
    </submittedName>
</protein>
<organism evidence="3">
    <name type="scientific">Hanusia phi</name>
    <dbReference type="NCBI Taxonomy" id="3032"/>
    <lineage>
        <taxon>Eukaryota</taxon>
        <taxon>Cryptophyceae</taxon>
        <taxon>Pyrenomonadales</taxon>
        <taxon>Geminigeraceae</taxon>
        <taxon>Hanusia</taxon>
    </lineage>
</organism>